<evidence type="ECO:0000313" key="2">
    <source>
        <dbReference type="EMBL" id="ELZ26584.1"/>
    </source>
</evidence>
<dbReference type="AlphaFoldDB" id="M0CXI3"/>
<dbReference type="Proteomes" id="UP000011513">
    <property type="component" value="Unassembled WGS sequence"/>
</dbReference>
<proteinExistence type="predicted"/>
<dbReference type="EMBL" id="AOIV01000043">
    <property type="protein sequence ID" value="ELZ26584.1"/>
    <property type="molecule type" value="Genomic_DNA"/>
</dbReference>
<protein>
    <submittedName>
        <fullName evidence="2">Uncharacterized protein</fullName>
    </submittedName>
</protein>
<feature type="compositionally biased region" description="Basic and acidic residues" evidence="1">
    <location>
        <begin position="45"/>
        <end position="81"/>
    </location>
</feature>
<gene>
    <name evidence="2" type="ORF">C474_19334</name>
</gene>
<accession>M0CXI3</accession>
<dbReference type="InParanoid" id="M0CXI3"/>
<evidence type="ECO:0000256" key="1">
    <source>
        <dbReference type="SAM" id="MobiDB-lite"/>
    </source>
</evidence>
<reference evidence="2 3" key="1">
    <citation type="journal article" date="2014" name="PLoS Genet.">
        <title>Phylogenetically driven sequencing of extremely halophilic archaea reveals strategies for static and dynamic osmo-response.</title>
        <authorList>
            <person name="Becker E.A."/>
            <person name="Seitzer P.M."/>
            <person name="Tritt A."/>
            <person name="Larsen D."/>
            <person name="Krusor M."/>
            <person name="Yao A.I."/>
            <person name="Wu D."/>
            <person name="Madern D."/>
            <person name="Eisen J.A."/>
            <person name="Darling A.E."/>
            <person name="Facciotti M.T."/>
        </authorList>
    </citation>
    <scope>NUCLEOTIDE SEQUENCE [LARGE SCALE GENOMIC DNA]</scope>
    <source>
        <strain evidence="2 3">JCM 14848</strain>
    </source>
</reference>
<organism evidence="2 3">
    <name type="scientific">Halogeometricum pallidum JCM 14848</name>
    <dbReference type="NCBI Taxonomy" id="1227487"/>
    <lineage>
        <taxon>Archaea</taxon>
        <taxon>Methanobacteriati</taxon>
        <taxon>Methanobacteriota</taxon>
        <taxon>Stenosarchaea group</taxon>
        <taxon>Halobacteria</taxon>
        <taxon>Halobacteriales</taxon>
        <taxon>Haloferacaceae</taxon>
        <taxon>Halogeometricum</taxon>
    </lineage>
</organism>
<name>M0CXI3_HALPD</name>
<sequence>MLPYLRRGASGLSIGWNATVLSPGTESAVETPFSAAFRYQYGSDHGARGESGGPEKELSGDENRVPERSESNEREQARQEE</sequence>
<comment type="caution">
    <text evidence="2">The sequence shown here is derived from an EMBL/GenBank/DDBJ whole genome shotgun (WGS) entry which is preliminary data.</text>
</comment>
<feature type="region of interest" description="Disordered" evidence="1">
    <location>
        <begin position="43"/>
        <end position="81"/>
    </location>
</feature>
<keyword evidence="3" id="KW-1185">Reference proteome</keyword>
<evidence type="ECO:0000313" key="3">
    <source>
        <dbReference type="Proteomes" id="UP000011513"/>
    </source>
</evidence>